<gene>
    <name evidence="2" type="ORF">DL764_009006</name>
</gene>
<feature type="compositionally biased region" description="Basic and acidic residues" evidence="1">
    <location>
        <begin position="63"/>
        <end position="82"/>
    </location>
</feature>
<dbReference type="AlphaFoldDB" id="A0A4Q4SYU1"/>
<sequence>MSFPPDNRHHQTAGASSGKDDPQSYALLEYLRADPTVTERCSGATPSTEKGKSKTKKKHHHQDRAERELRKFGDAWREAATK</sequence>
<name>A0A4Q4SYU1_9PEZI</name>
<evidence type="ECO:0000313" key="3">
    <source>
        <dbReference type="Proteomes" id="UP000293360"/>
    </source>
</evidence>
<accession>A0A4Q4SYU1</accession>
<dbReference type="OrthoDB" id="4775989at2759"/>
<protein>
    <submittedName>
        <fullName evidence="2">Uncharacterized protein</fullName>
    </submittedName>
</protein>
<reference evidence="2 3" key="1">
    <citation type="submission" date="2018-06" db="EMBL/GenBank/DDBJ databases">
        <title>Complete Genomes of Monosporascus.</title>
        <authorList>
            <person name="Robinson A.J."/>
            <person name="Natvig D.O."/>
        </authorList>
    </citation>
    <scope>NUCLEOTIDE SEQUENCE [LARGE SCALE GENOMIC DNA]</scope>
    <source>
        <strain evidence="2 3">CBS 110550</strain>
    </source>
</reference>
<feature type="region of interest" description="Disordered" evidence="1">
    <location>
        <begin position="37"/>
        <end position="82"/>
    </location>
</feature>
<evidence type="ECO:0000313" key="2">
    <source>
        <dbReference type="EMBL" id="RYO86431.1"/>
    </source>
</evidence>
<organism evidence="2 3">
    <name type="scientific">Monosporascus ibericus</name>
    <dbReference type="NCBI Taxonomy" id="155417"/>
    <lineage>
        <taxon>Eukaryota</taxon>
        <taxon>Fungi</taxon>
        <taxon>Dikarya</taxon>
        <taxon>Ascomycota</taxon>
        <taxon>Pezizomycotina</taxon>
        <taxon>Sordariomycetes</taxon>
        <taxon>Xylariomycetidae</taxon>
        <taxon>Xylariales</taxon>
        <taxon>Xylariales incertae sedis</taxon>
        <taxon>Monosporascus</taxon>
    </lineage>
</organism>
<feature type="compositionally biased region" description="Basic residues" evidence="1">
    <location>
        <begin position="53"/>
        <end position="62"/>
    </location>
</feature>
<proteinExistence type="predicted"/>
<dbReference type="EMBL" id="QJNU01000781">
    <property type="protein sequence ID" value="RYO86431.1"/>
    <property type="molecule type" value="Genomic_DNA"/>
</dbReference>
<keyword evidence="3" id="KW-1185">Reference proteome</keyword>
<comment type="caution">
    <text evidence="2">The sequence shown here is derived from an EMBL/GenBank/DDBJ whole genome shotgun (WGS) entry which is preliminary data.</text>
</comment>
<evidence type="ECO:0000256" key="1">
    <source>
        <dbReference type="SAM" id="MobiDB-lite"/>
    </source>
</evidence>
<feature type="region of interest" description="Disordered" evidence="1">
    <location>
        <begin position="1"/>
        <end position="25"/>
    </location>
</feature>
<dbReference type="Proteomes" id="UP000293360">
    <property type="component" value="Unassembled WGS sequence"/>
</dbReference>